<evidence type="ECO:0000313" key="4">
    <source>
        <dbReference type="EMBL" id="MBC9929128.1"/>
    </source>
</evidence>
<dbReference type="PANTHER" id="PTHR31988">
    <property type="entry name" value="ESTERASE, PUTATIVE (DUF303)-RELATED"/>
    <property type="match status" value="1"/>
</dbReference>
<dbReference type="Pfam" id="PF03629">
    <property type="entry name" value="SASA"/>
    <property type="match status" value="1"/>
</dbReference>
<evidence type="ECO:0000256" key="1">
    <source>
        <dbReference type="ARBA" id="ARBA00022801"/>
    </source>
</evidence>
<proteinExistence type="predicted"/>
<sequence>MPTINCSRMRAGKWLLIGCCMASLHAGAQHRSVFLAAGQSNAVGKGDQARSLICESGTAYEYKWKTDTLVSLKDPVGESYRQLEQAGTGSVWPAFAAAWHQRTGDTVIIVPAARGGASCHPKARLGAMDTWDTTGSLFEAAVGKTTAVLQKSKGVLKGIIWLQGERDANAINSGNLTTAEYQSALIGLIQRFRASLGNKVPFFIVQTGNYSGHPVAGFEEVRKAQQAVARKLPAVMIVYRDTPSFPTKKWMTDDIHYNQEGLNDIGRVIAKEIK</sequence>
<reference evidence="4 5" key="1">
    <citation type="submission" date="2020-09" db="EMBL/GenBank/DDBJ databases">
        <title>Genome sequences of type strains of Chitinophaga qingshengii and Chitinophaga varians.</title>
        <authorList>
            <person name="Kittiwongwattana C."/>
        </authorList>
    </citation>
    <scope>NUCLEOTIDE SEQUENCE [LARGE SCALE GENOMIC DNA]</scope>
    <source>
        <strain evidence="4 5">JCM 30026</strain>
    </source>
</reference>
<evidence type="ECO:0000313" key="5">
    <source>
        <dbReference type="Proteomes" id="UP000659124"/>
    </source>
</evidence>
<dbReference type="PANTHER" id="PTHR31988:SF19">
    <property type="entry name" value="9-O-ACETYL-N-ACETYLNEURAMINIC ACID DEACETYLASE-RELATED"/>
    <property type="match status" value="1"/>
</dbReference>
<dbReference type="InterPro" id="IPR036514">
    <property type="entry name" value="SGNH_hydro_sf"/>
</dbReference>
<accession>A0ABR7THZ5</accession>
<keyword evidence="1" id="KW-0378">Hydrolase</keyword>
<dbReference type="SUPFAM" id="SSF52266">
    <property type="entry name" value="SGNH hydrolase"/>
    <property type="match status" value="1"/>
</dbReference>
<dbReference type="CDD" id="cd00229">
    <property type="entry name" value="SGNH_hydrolase"/>
    <property type="match status" value="1"/>
</dbReference>
<dbReference type="Proteomes" id="UP000659124">
    <property type="component" value="Unassembled WGS sequence"/>
</dbReference>
<dbReference type="InterPro" id="IPR005181">
    <property type="entry name" value="SASA"/>
</dbReference>
<dbReference type="RefSeq" id="WP_188086276.1">
    <property type="nucleotide sequence ID" value="NZ_JACVFC010000001.1"/>
</dbReference>
<dbReference type="EMBL" id="JACVFC010000001">
    <property type="protein sequence ID" value="MBC9929128.1"/>
    <property type="molecule type" value="Genomic_DNA"/>
</dbReference>
<gene>
    <name evidence="4" type="ORF">ICL07_02010</name>
</gene>
<keyword evidence="5" id="KW-1185">Reference proteome</keyword>
<feature type="signal peptide" evidence="2">
    <location>
        <begin position="1"/>
        <end position="28"/>
    </location>
</feature>
<feature type="domain" description="Sialate O-acetylesterase" evidence="3">
    <location>
        <begin position="32"/>
        <end position="272"/>
    </location>
</feature>
<dbReference type="InterPro" id="IPR052940">
    <property type="entry name" value="Carb_Esterase_6"/>
</dbReference>
<keyword evidence="2" id="KW-0732">Signal</keyword>
<dbReference type="Gene3D" id="3.40.50.1110">
    <property type="entry name" value="SGNH hydrolase"/>
    <property type="match status" value="1"/>
</dbReference>
<name>A0ABR7THZ5_9BACT</name>
<protein>
    <recommendedName>
        <fullName evidence="3">Sialate O-acetylesterase domain-containing protein</fullName>
    </recommendedName>
</protein>
<comment type="caution">
    <text evidence="4">The sequence shown here is derived from an EMBL/GenBank/DDBJ whole genome shotgun (WGS) entry which is preliminary data.</text>
</comment>
<organism evidence="4 5">
    <name type="scientific">Chitinophaga qingshengii</name>
    <dbReference type="NCBI Taxonomy" id="1569794"/>
    <lineage>
        <taxon>Bacteria</taxon>
        <taxon>Pseudomonadati</taxon>
        <taxon>Bacteroidota</taxon>
        <taxon>Chitinophagia</taxon>
        <taxon>Chitinophagales</taxon>
        <taxon>Chitinophagaceae</taxon>
        <taxon>Chitinophaga</taxon>
    </lineage>
</organism>
<evidence type="ECO:0000256" key="2">
    <source>
        <dbReference type="SAM" id="SignalP"/>
    </source>
</evidence>
<feature type="chain" id="PRO_5046541377" description="Sialate O-acetylesterase domain-containing protein" evidence="2">
    <location>
        <begin position="29"/>
        <end position="274"/>
    </location>
</feature>
<evidence type="ECO:0000259" key="3">
    <source>
        <dbReference type="Pfam" id="PF03629"/>
    </source>
</evidence>